<organism evidence="3 4">
    <name type="scientific">Blastomonas natatoria</name>
    <dbReference type="NCBI Taxonomy" id="34015"/>
    <lineage>
        <taxon>Bacteria</taxon>
        <taxon>Pseudomonadati</taxon>
        <taxon>Pseudomonadota</taxon>
        <taxon>Alphaproteobacteria</taxon>
        <taxon>Sphingomonadales</taxon>
        <taxon>Sphingomonadaceae</taxon>
        <taxon>Blastomonas</taxon>
    </lineage>
</organism>
<evidence type="ECO:0000256" key="1">
    <source>
        <dbReference type="SAM" id="SignalP"/>
    </source>
</evidence>
<dbReference type="RefSeq" id="WP_167398453.1">
    <property type="nucleotide sequence ID" value="NZ_QJJM01000004.1"/>
</dbReference>
<evidence type="ECO:0000259" key="2">
    <source>
        <dbReference type="SMART" id="SM00849"/>
    </source>
</evidence>
<dbReference type="Gene3D" id="3.60.15.10">
    <property type="entry name" value="Ribonuclease Z/Hydroxyacylglutathione hydrolase-like"/>
    <property type="match status" value="1"/>
</dbReference>
<dbReference type="Proteomes" id="UP000248014">
    <property type="component" value="Unassembled WGS sequence"/>
</dbReference>
<protein>
    <submittedName>
        <fullName evidence="3">Ribonuclease BN (tRNA processing enzyme)</fullName>
    </submittedName>
</protein>
<proteinExistence type="predicted"/>
<keyword evidence="1" id="KW-0732">Signal</keyword>
<reference evidence="3 4" key="1">
    <citation type="submission" date="2018-05" db="EMBL/GenBank/DDBJ databases">
        <title>Genomic Encyclopedia of Type Strains, Phase IV (KMG-IV): sequencing the most valuable type-strain genomes for metagenomic binning, comparative biology and taxonomic classification.</title>
        <authorList>
            <person name="Goeker M."/>
        </authorList>
    </citation>
    <scope>NUCLEOTIDE SEQUENCE [LARGE SCALE GENOMIC DNA]</scope>
    <source>
        <strain evidence="3 4">DSM 3183</strain>
    </source>
</reference>
<name>A0A2V3VAG9_9SPHN</name>
<dbReference type="AlphaFoldDB" id="A0A2V3VAG9"/>
<accession>A0A2V3VAG9</accession>
<feature type="signal peptide" evidence="1">
    <location>
        <begin position="1"/>
        <end position="24"/>
    </location>
</feature>
<feature type="chain" id="PRO_5015865038" evidence="1">
    <location>
        <begin position="25"/>
        <end position="306"/>
    </location>
</feature>
<dbReference type="PANTHER" id="PTHR46018:SF2">
    <property type="entry name" value="ZINC PHOSPHODIESTERASE ELAC PROTEIN 1"/>
    <property type="match status" value="1"/>
</dbReference>
<evidence type="ECO:0000313" key="3">
    <source>
        <dbReference type="EMBL" id="PXW77748.1"/>
    </source>
</evidence>
<dbReference type="Pfam" id="PF12706">
    <property type="entry name" value="Lactamase_B_2"/>
    <property type="match status" value="1"/>
</dbReference>
<dbReference type="GO" id="GO:0042781">
    <property type="term" value="F:3'-tRNA processing endoribonuclease activity"/>
    <property type="evidence" value="ECO:0007669"/>
    <property type="project" value="TreeGrafter"/>
</dbReference>
<dbReference type="InterPro" id="IPR036866">
    <property type="entry name" value="RibonucZ/Hydroxyglut_hydro"/>
</dbReference>
<dbReference type="PANTHER" id="PTHR46018">
    <property type="entry name" value="ZINC PHOSPHODIESTERASE ELAC PROTEIN 1"/>
    <property type="match status" value="1"/>
</dbReference>
<dbReference type="EMBL" id="QJJM01000004">
    <property type="protein sequence ID" value="PXW77748.1"/>
    <property type="molecule type" value="Genomic_DNA"/>
</dbReference>
<keyword evidence="4" id="KW-1185">Reference proteome</keyword>
<dbReference type="SMART" id="SM00849">
    <property type="entry name" value="Lactamase_B"/>
    <property type="match status" value="1"/>
</dbReference>
<gene>
    <name evidence="3" type="ORF">C7451_104244</name>
</gene>
<sequence length="306" mass="31919">MVRSIGLGVQALALLLCAAPEARAACEGPVALQILGSGGPIAEGSRAGASALVWRDGKAVLLVDAGSGAFVRYGEAAARFEDHAAIAITHFHADHVADLDAILNSGAFSERTKDLPVIGPAGSDYFPGVRDHLRALIDPETGAYRYLSGYRDGTEGKAKLLPVDVGSEGPVQVLDDPVASLRVTAIPVEHGVVPALAYLVEIAGKAMVFAGDQNAMSDGFVAALAGRQPDILVAHNVIPEGEGQPRGLHRPPSSLGEMAAAINPRLLVLSHNMQRALVRQAEGEAAIRKHYKGPMVVADDLACFRP</sequence>
<dbReference type="InterPro" id="IPR001279">
    <property type="entry name" value="Metallo-B-lactamas"/>
</dbReference>
<dbReference type="SUPFAM" id="SSF56281">
    <property type="entry name" value="Metallo-hydrolase/oxidoreductase"/>
    <property type="match status" value="1"/>
</dbReference>
<feature type="domain" description="Metallo-beta-lactamase" evidence="2">
    <location>
        <begin position="47"/>
        <end position="271"/>
    </location>
</feature>
<evidence type="ECO:0000313" key="4">
    <source>
        <dbReference type="Proteomes" id="UP000248014"/>
    </source>
</evidence>
<comment type="caution">
    <text evidence="3">The sequence shown here is derived from an EMBL/GenBank/DDBJ whole genome shotgun (WGS) entry which is preliminary data.</text>
</comment>